<dbReference type="EMBL" id="JAACJM010000191">
    <property type="protein sequence ID" value="KAF5338820.1"/>
    <property type="molecule type" value="Genomic_DNA"/>
</dbReference>
<evidence type="ECO:0000256" key="2">
    <source>
        <dbReference type="SAM" id="Phobius"/>
    </source>
</evidence>
<protein>
    <recommendedName>
        <fullName evidence="3">DUF6534 domain-containing protein</fullName>
    </recommendedName>
</protein>
<evidence type="ECO:0000259" key="3">
    <source>
        <dbReference type="Pfam" id="PF20152"/>
    </source>
</evidence>
<evidence type="ECO:0000313" key="5">
    <source>
        <dbReference type="Proteomes" id="UP000559256"/>
    </source>
</evidence>
<accession>A0A8H5CBL5</accession>
<dbReference type="AlphaFoldDB" id="A0A8H5CBL5"/>
<keyword evidence="2" id="KW-1133">Transmembrane helix</keyword>
<feature type="transmembrane region" description="Helical" evidence="2">
    <location>
        <begin position="210"/>
        <end position="229"/>
    </location>
</feature>
<feature type="transmembrane region" description="Helical" evidence="2">
    <location>
        <begin position="167"/>
        <end position="190"/>
    </location>
</feature>
<name>A0A8H5CBL5_9AGAR</name>
<feature type="transmembrane region" description="Helical" evidence="2">
    <location>
        <begin position="277"/>
        <end position="296"/>
    </location>
</feature>
<feature type="transmembrane region" description="Helical" evidence="2">
    <location>
        <begin position="20"/>
        <end position="43"/>
    </location>
</feature>
<feature type="transmembrane region" description="Helical" evidence="2">
    <location>
        <begin position="249"/>
        <end position="271"/>
    </location>
</feature>
<dbReference type="PANTHER" id="PTHR40465:SF1">
    <property type="entry name" value="DUF6534 DOMAIN-CONTAINING PROTEIN"/>
    <property type="match status" value="1"/>
</dbReference>
<proteinExistence type="predicted"/>
<gene>
    <name evidence="4" type="ORF">D9758_012045</name>
</gene>
<organism evidence="4 5">
    <name type="scientific">Tetrapyrgos nigripes</name>
    <dbReference type="NCBI Taxonomy" id="182062"/>
    <lineage>
        <taxon>Eukaryota</taxon>
        <taxon>Fungi</taxon>
        <taxon>Dikarya</taxon>
        <taxon>Basidiomycota</taxon>
        <taxon>Agaricomycotina</taxon>
        <taxon>Agaricomycetes</taxon>
        <taxon>Agaricomycetidae</taxon>
        <taxon>Agaricales</taxon>
        <taxon>Marasmiineae</taxon>
        <taxon>Marasmiaceae</taxon>
        <taxon>Tetrapyrgos</taxon>
    </lineage>
</organism>
<feature type="region of interest" description="Disordered" evidence="1">
    <location>
        <begin position="361"/>
        <end position="382"/>
    </location>
</feature>
<dbReference type="PANTHER" id="PTHR40465">
    <property type="entry name" value="CHROMOSOME 1, WHOLE GENOME SHOTGUN SEQUENCE"/>
    <property type="match status" value="1"/>
</dbReference>
<keyword evidence="2" id="KW-0812">Transmembrane</keyword>
<dbReference type="Proteomes" id="UP000559256">
    <property type="component" value="Unassembled WGS sequence"/>
</dbReference>
<sequence>MPATLQSPGEQQPLDDTMGVMLLGIIVSAILYGVSLVQTLYYFNRYPSDAWYFKALVSITLVLDTMHMAFTTHTIYHYLVTEYYNHEELNKMVWSVLVEAVPTVRPTQCLRASATAADIAGTRESQVAWFNSSTQFVSGDVSTLSVQCRCHSSHQPPILRTVSNKNYFLVGILLVMIFGDASCGTAWVIISLLRTTFQDLLGINGLTMTINVLSAVADVLIAVLLCFYLQRSRTGFTRTDTIINKLILFIVNTGLATSLCAVASLICLLASPNTLIYAAFYFCIGRLYSNSLLAALNARKHIRGGGAFDDSEMVTIPASITGGTSAVNPGSNRNVPLPHMRKNSNDISIRVHTTQEFSTDLEAASEGDETEMVKMKDLKGQP</sequence>
<keyword evidence="2" id="KW-0472">Membrane</keyword>
<feature type="compositionally biased region" description="Basic and acidic residues" evidence="1">
    <location>
        <begin position="371"/>
        <end position="382"/>
    </location>
</feature>
<comment type="caution">
    <text evidence="4">The sequence shown here is derived from an EMBL/GenBank/DDBJ whole genome shotgun (WGS) entry which is preliminary data.</text>
</comment>
<dbReference type="InterPro" id="IPR045339">
    <property type="entry name" value="DUF6534"/>
</dbReference>
<dbReference type="OrthoDB" id="3263055at2759"/>
<keyword evidence="5" id="KW-1185">Reference proteome</keyword>
<dbReference type="Pfam" id="PF20152">
    <property type="entry name" value="DUF6534"/>
    <property type="match status" value="1"/>
</dbReference>
<evidence type="ECO:0000256" key="1">
    <source>
        <dbReference type="SAM" id="MobiDB-lite"/>
    </source>
</evidence>
<reference evidence="4 5" key="1">
    <citation type="journal article" date="2020" name="ISME J.">
        <title>Uncovering the hidden diversity of litter-decomposition mechanisms in mushroom-forming fungi.</title>
        <authorList>
            <person name="Floudas D."/>
            <person name="Bentzer J."/>
            <person name="Ahren D."/>
            <person name="Johansson T."/>
            <person name="Persson P."/>
            <person name="Tunlid A."/>
        </authorList>
    </citation>
    <scope>NUCLEOTIDE SEQUENCE [LARGE SCALE GENOMIC DNA]</scope>
    <source>
        <strain evidence="4 5">CBS 291.85</strain>
    </source>
</reference>
<feature type="domain" description="DUF6534" evidence="3">
    <location>
        <begin position="214"/>
        <end position="301"/>
    </location>
</feature>
<evidence type="ECO:0000313" key="4">
    <source>
        <dbReference type="EMBL" id="KAF5338820.1"/>
    </source>
</evidence>